<feature type="compositionally biased region" description="Basic and acidic residues" evidence="1">
    <location>
        <begin position="57"/>
        <end position="80"/>
    </location>
</feature>
<accession>L5KAV6</accession>
<organism evidence="2 3">
    <name type="scientific">Pteropus alecto</name>
    <name type="common">Black flying fox</name>
    <dbReference type="NCBI Taxonomy" id="9402"/>
    <lineage>
        <taxon>Eukaryota</taxon>
        <taxon>Metazoa</taxon>
        <taxon>Chordata</taxon>
        <taxon>Craniata</taxon>
        <taxon>Vertebrata</taxon>
        <taxon>Euteleostomi</taxon>
        <taxon>Mammalia</taxon>
        <taxon>Eutheria</taxon>
        <taxon>Laurasiatheria</taxon>
        <taxon>Chiroptera</taxon>
        <taxon>Yinpterochiroptera</taxon>
        <taxon>Pteropodoidea</taxon>
        <taxon>Pteropodidae</taxon>
        <taxon>Pteropodinae</taxon>
        <taxon>Pteropus</taxon>
    </lineage>
</organism>
<proteinExistence type="predicted"/>
<dbReference type="EMBL" id="KB030891">
    <property type="protein sequence ID" value="ELK08482.1"/>
    <property type="molecule type" value="Genomic_DNA"/>
</dbReference>
<dbReference type="AlphaFoldDB" id="L5KAV6"/>
<name>L5KAV6_PTEAL</name>
<evidence type="ECO:0000313" key="2">
    <source>
        <dbReference type="EMBL" id="ELK08482.1"/>
    </source>
</evidence>
<protein>
    <submittedName>
        <fullName evidence="2">Uncharacterized protein</fullName>
    </submittedName>
</protein>
<evidence type="ECO:0000256" key="1">
    <source>
        <dbReference type="SAM" id="MobiDB-lite"/>
    </source>
</evidence>
<dbReference type="InParanoid" id="L5KAV6"/>
<gene>
    <name evidence="2" type="ORF">PAL_GLEAN10008375</name>
</gene>
<sequence length="87" mass="9598">MSAVVKTEHLSYISQGLLPSPNCQINTLHDRRVCLQQEGSWGVFTPEPWSVTGDPPGTRRDAGISENAREPLHSLARETSKGNTRNL</sequence>
<evidence type="ECO:0000313" key="3">
    <source>
        <dbReference type="Proteomes" id="UP000010552"/>
    </source>
</evidence>
<reference evidence="3" key="1">
    <citation type="journal article" date="2013" name="Science">
        <title>Comparative analysis of bat genomes provides insight into the evolution of flight and immunity.</title>
        <authorList>
            <person name="Zhang G."/>
            <person name="Cowled C."/>
            <person name="Shi Z."/>
            <person name="Huang Z."/>
            <person name="Bishop-Lilly K.A."/>
            <person name="Fang X."/>
            <person name="Wynne J.W."/>
            <person name="Xiong Z."/>
            <person name="Baker M.L."/>
            <person name="Zhao W."/>
            <person name="Tachedjian M."/>
            <person name="Zhu Y."/>
            <person name="Zhou P."/>
            <person name="Jiang X."/>
            <person name="Ng J."/>
            <person name="Yang L."/>
            <person name="Wu L."/>
            <person name="Xiao J."/>
            <person name="Feng Y."/>
            <person name="Chen Y."/>
            <person name="Sun X."/>
            <person name="Zhang Y."/>
            <person name="Marsh G.A."/>
            <person name="Crameri G."/>
            <person name="Broder C.C."/>
            <person name="Frey K.G."/>
            <person name="Wang L.F."/>
            <person name="Wang J."/>
        </authorList>
    </citation>
    <scope>NUCLEOTIDE SEQUENCE [LARGE SCALE GENOMIC DNA]</scope>
</reference>
<keyword evidence="3" id="KW-1185">Reference proteome</keyword>
<feature type="region of interest" description="Disordered" evidence="1">
    <location>
        <begin position="45"/>
        <end position="87"/>
    </location>
</feature>
<dbReference type="Proteomes" id="UP000010552">
    <property type="component" value="Unassembled WGS sequence"/>
</dbReference>